<organism evidence="3 4">
    <name type="scientific">Phytophthora citrophthora</name>
    <dbReference type="NCBI Taxonomy" id="4793"/>
    <lineage>
        <taxon>Eukaryota</taxon>
        <taxon>Sar</taxon>
        <taxon>Stramenopiles</taxon>
        <taxon>Oomycota</taxon>
        <taxon>Peronosporomycetes</taxon>
        <taxon>Peronosporales</taxon>
        <taxon>Peronosporaceae</taxon>
        <taxon>Phytophthora</taxon>
    </lineage>
</organism>
<dbReference type="Proteomes" id="UP001259832">
    <property type="component" value="Unassembled WGS sequence"/>
</dbReference>
<protein>
    <submittedName>
        <fullName evidence="3">Protein ENHANCED DISEASE RESISTANCE 2</fullName>
    </submittedName>
</protein>
<feature type="compositionally biased region" description="Polar residues" evidence="1">
    <location>
        <begin position="570"/>
        <end position="582"/>
    </location>
</feature>
<feature type="region of interest" description="Disordered" evidence="1">
    <location>
        <begin position="929"/>
        <end position="996"/>
    </location>
</feature>
<feature type="region of interest" description="Disordered" evidence="1">
    <location>
        <begin position="1142"/>
        <end position="1161"/>
    </location>
</feature>
<evidence type="ECO:0000256" key="1">
    <source>
        <dbReference type="SAM" id="MobiDB-lite"/>
    </source>
</evidence>
<feature type="compositionally biased region" description="Acidic residues" evidence="1">
    <location>
        <begin position="512"/>
        <end position="522"/>
    </location>
</feature>
<dbReference type="InterPro" id="IPR001849">
    <property type="entry name" value="PH_domain"/>
</dbReference>
<keyword evidence="4" id="KW-1185">Reference proteome</keyword>
<dbReference type="InterPro" id="IPR027850">
    <property type="entry name" value="DUF4504"/>
</dbReference>
<dbReference type="PANTHER" id="PTHR31558:SF3">
    <property type="entry name" value="CW14 PROTEIN"/>
    <property type="match status" value="1"/>
</dbReference>
<dbReference type="InterPro" id="IPR011993">
    <property type="entry name" value="PH-like_dom_sf"/>
</dbReference>
<dbReference type="Gene3D" id="2.30.29.30">
    <property type="entry name" value="Pleckstrin-homology domain (PH domain)/Phosphotyrosine-binding domain (PTB)"/>
    <property type="match status" value="1"/>
</dbReference>
<feature type="region of interest" description="Disordered" evidence="1">
    <location>
        <begin position="718"/>
        <end position="814"/>
    </location>
</feature>
<comment type="caution">
    <text evidence="3">The sequence shown here is derived from an EMBL/GenBank/DDBJ whole genome shotgun (WGS) entry which is preliminary data.</text>
</comment>
<dbReference type="SUPFAM" id="SSF50729">
    <property type="entry name" value="PH domain-like"/>
    <property type="match status" value="1"/>
</dbReference>
<evidence type="ECO:0000259" key="2">
    <source>
        <dbReference type="PROSITE" id="PS50003"/>
    </source>
</evidence>
<dbReference type="InterPro" id="IPR009769">
    <property type="entry name" value="EDR2_C"/>
</dbReference>
<feature type="compositionally biased region" description="Polar residues" evidence="1">
    <location>
        <begin position="746"/>
        <end position="764"/>
    </location>
</feature>
<dbReference type="Pfam" id="PF07059">
    <property type="entry name" value="EDR2_C"/>
    <property type="match status" value="1"/>
</dbReference>
<reference evidence="3" key="1">
    <citation type="submission" date="2023-08" db="EMBL/GenBank/DDBJ databases">
        <title>Reference Genome Resource for the Citrus Pathogen Phytophthora citrophthora.</title>
        <authorList>
            <person name="Moller H."/>
            <person name="Coetzee B."/>
            <person name="Rose L.J."/>
            <person name="Van Niekerk J.M."/>
        </authorList>
    </citation>
    <scope>NUCLEOTIDE SEQUENCE</scope>
    <source>
        <strain evidence="3">STE-U-9442</strain>
    </source>
</reference>
<feature type="compositionally biased region" description="Low complexity" evidence="1">
    <location>
        <begin position="501"/>
        <end position="510"/>
    </location>
</feature>
<dbReference type="Pfam" id="PF14953">
    <property type="entry name" value="DUF4504"/>
    <property type="match status" value="1"/>
</dbReference>
<dbReference type="Gene3D" id="1.10.238.10">
    <property type="entry name" value="EF-hand"/>
    <property type="match status" value="1"/>
</dbReference>
<dbReference type="SUPFAM" id="SSF47473">
    <property type="entry name" value="EF-hand"/>
    <property type="match status" value="1"/>
</dbReference>
<feature type="compositionally biased region" description="Polar residues" evidence="1">
    <location>
        <begin position="484"/>
        <end position="500"/>
    </location>
</feature>
<dbReference type="InterPro" id="IPR011992">
    <property type="entry name" value="EF-hand-dom_pair"/>
</dbReference>
<evidence type="ECO:0000313" key="3">
    <source>
        <dbReference type="EMBL" id="KAK1937874.1"/>
    </source>
</evidence>
<feature type="domain" description="PH" evidence="2">
    <location>
        <begin position="673"/>
        <end position="900"/>
    </location>
</feature>
<feature type="compositionally biased region" description="Basic and acidic residues" evidence="1">
    <location>
        <begin position="802"/>
        <end position="811"/>
    </location>
</feature>
<dbReference type="PANTHER" id="PTHR31558">
    <property type="entry name" value="CW14 PROTEIN"/>
    <property type="match status" value="1"/>
</dbReference>
<feature type="compositionally biased region" description="Basic and acidic residues" evidence="1">
    <location>
        <begin position="559"/>
        <end position="569"/>
    </location>
</feature>
<dbReference type="SMART" id="SM00233">
    <property type="entry name" value="PH"/>
    <property type="match status" value="1"/>
</dbReference>
<gene>
    <name evidence="3" type="ORF">P3T76_009611</name>
</gene>
<proteinExistence type="predicted"/>
<dbReference type="PROSITE" id="PS50003">
    <property type="entry name" value="PH_DOMAIN"/>
    <property type="match status" value="1"/>
</dbReference>
<evidence type="ECO:0000313" key="4">
    <source>
        <dbReference type="Proteomes" id="UP001259832"/>
    </source>
</evidence>
<dbReference type="EMBL" id="JASMQC010000019">
    <property type="protein sequence ID" value="KAK1937874.1"/>
    <property type="molecule type" value="Genomic_DNA"/>
</dbReference>
<feature type="compositionally biased region" description="Basic and acidic residues" evidence="1">
    <location>
        <begin position="1107"/>
        <end position="1122"/>
    </location>
</feature>
<accession>A0AAD9GG49</accession>
<feature type="region of interest" description="Disordered" evidence="1">
    <location>
        <begin position="559"/>
        <end position="616"/>
    </location>
</feature>
<feature type="region of interest" description="Disordered" evidence="1">
    <location>
        <begin position="484"/>
        <end position="523"/>
    </location>
</feature>
<name>A0AAD9GG49_9STRA</name>
<sequence length="1402" mass="156273">MVVSWWLFRSTGAQTTGHGHLWLMEEEVKRLYARLTRRGRSRAKVKLTMAQLRVLLNDLQLVATGIRPSCLVDCCALTKEQAQLLLDLESQWNQVRAVMLEGNVFFVNVEAFLREKMTFGLHYQMYVDVSDTLSTPQLLSNVTRLETLSRWTISTCKSLLSTRQVLELTPPSLLNATALAGILLCYPCVYDILVDTPRDDWSEQENCLSMCPLYLLQTVAIRLQLELPLHEFSVPQHLLRCVKDRKVADEIDSLPLLNTLRALCHLRVQKAIHRSSLDGIQVQSTMGASASKQRRLYRPFNAGEFTVAWLTFKGDAVEDEEQHYVAKKEGLLASKLLRGLFGDITMQCFDEVPGDTIPKEAFVCILALFYEGNTEDRISYIFTMYNIIFSGENNNGEGFIAEKDYLYLLNYLEEYMPLPKQLYAAFEECMIPMAGLLSNSQFITWVRKYPDVMEFLTVHLPPSSQPGSPISSIRASDEFLANSDPLNNSPSCRNDPNRNPFSSSFDFIGGEDSGDEDSDGLYDSDHLTEMELSQSSYRDSSSSLNGNDELTSILKEAGALHDENAERTSDVSQSGRTDQSSAPVPVRDPFYPPNESPAARRVQGRTGGSRSRGVQKMGRYMGKAVGGGISRVGNVGRSILHVGKSQGYNQHDHNDVELISAGYSFSSESQSTKKYVCGYLHKISDSKWGKKRSWHRRWFVLDRQRGVLSYYRHNPANHIPTSSSSHGNIVHMADSPVPTGKGLAASSGNQPTETKRQSFGSPAQNPAAPDENAEDSGGRLSGSTVEAKEAESVVRSATAIEEPTKSAKPELEQTQEQQQTLLYLNEAHPWYRGALDLNMDNVSLLFEKNLARNAPTRYFFQVSTLSLHDIDSKRGVQYKLCADTETDFDLWTSAIAEAINRKDSQNGKANAGAPVLTHQQLYRQRLLQKQMEEEEAARARESESAPEEGDSGHDSPPPTLGRVAPTSPGKQNVDASPSPPKRKVPPRIVTQFSSGPDSGLPDASCWHLHVHVDGTKQCLIVGFMLNIVAIRCLASEHVLWKVFVCAAVTCVFMASIYNPKPGNRQRNSSMSSFGDVNGIDNALLGTDVAECQDPENCCLHKASQSSPDRRDDDKCAEGAGERPRRRSSGVNRHFAKLPMASTMTRTEMQANGRSSNVEHSWTTTNAETFTVRSSDYKKSRKKEPSKPALFEFIGADFVRTESKLDLISQRVEFPPEHENSRLFIINAQLPSYGPSVWGDGTYDGPGYSLALYWKIPDEIFEELKDPTTTTLKLLKRFLEAGNDTSLTDRFKVIAQVTNQDECGLTGMGKKLLVSHNATPVLTRPQHRIYHFKDGTTEIVVDIHAFSYIARRGIHSLIDKTSKLVIDVAFVIQGETEEELPEQVLGCCRLDRVNVQKAADLPC</sequence>
<feature type="region of interest" description="Disordered" evidence="1">
    <location>
        <begin position="1101"/>
        <end position="1133"/>
    </location>
</feature>